<dbReference type="PROSITE" id="PS51709">
    <property type="entry name" value="G_TRME"/>
    <property type="match status" value="1"/>
</dbReference>
<dbReference type="GO" id="GO:0046872">
    <property type="term" value="F:metal ion binding"/>
    <property type="evidence" value="ECO:0007669"/>
    <property type="project" value="UniProtKB-KW"/>
</dbReference>
<keyword evidence="7 10" id="KW-0460">Magnesium</keyword>
<feature type="binding site" evidence="10">
    <location>
        <position position="231"/>
    </location>
    <ligand>
        <name>K(+)</name>
        <dbReference type="ChEBI" id="CHEBI:29103"/>
    </ligand>
</feature>
<evidence type="ECO:0000256" key="9">
    <source>
        <dbReference type="ARBA" id="ARBA00023134"/>
    </source>
</evidence>
<evidence type="ECO:0000256" key="8">
    <source>
        <dbReference type="ARBA" id="ARBA00022958"/>
    </source>
</evidence>
<evidence type="ECO:0000256" key="6">
    <source>
        <dbReference type="ARBA" id="ARBA00022801"/>
    </source>
</evidence>
<accession>A0A371IMW0</accession>
<dbReference type="FunFam" id="3.30.1360.120:FF:000003">
    <property type="entry name" value="tRNA modification GTPase MnmE"/>
    <property type="match status" value="1"/>
</dbReference>
<dbReference type="PANTHER" id="PTHR42714">
    <property type="entry name" value="TRNA MODIFICATION GTPASE GTPBP3"/>
    <property type="match status" value="1"/>
</dbReference>
<evidence type="ECO:0000256" key="10">
    <source>
        <dbReference type="HAMAP-Rule" id="MF_00379"/>
    </source>
</evidence>
<dbReference type="AlphaFoldDB" id="A0A371IMW0"/>
<feature type="binding site" evidence="10">
    <location>
        <position position="252"/>
    </location>
    <ligand>
        <name>K(+)</name>
        <dbReference type="ChEBI" id="CHEBI:29103"/>
    </ligand>
</feature>
<feature type="domain" description="TrmE-type G" evidence="12">
    <location>
        <begin position="221"/>
        <end position="380"/>
    </location>
</feature>
<keyword evidence="14" id="KW-1185">Reference proteome</keyword>
<dbReference type="InterPro" id="IPR018948">
    <property type="entry name" value="GTP-bd_TrmE_N"/>
</dbReference>
<evidence type="ECO:0000259" key="12">
    <source>
        <dbReference type="PROSITE" id="PS51709"/>
    </source>
</evidence>
<dbReference type="GO" id="GO:0003924">
    <property type="term" value="F:GTPase activity"/>
    <property type="evidence" value="ECO:0007669"/>
    <property type="project" value="UniProtKB-UniRule"/>
</dbReference>
<dbReference type="InterPro" id="IPR005225">
    <property type="entry name" value="Small_GTP-bd"/>
</dbReference>
<dbReference type="InterPro" id="IPR031168">
    <property type="entry name" value="G_TrmE"/>
</dbReference>
<feature type="binding site" evidence="10">
    <location>
        <position position="255"/>
    </location>
    <ligand>
        <name>K(+)</name>
        <dbReference type="ChEBI" id="CHEBI:29103"/>
    </ligand>
</feature>
<evidence type="ECO:0000256" key="3">
    <source>
        <dbReference type="ARBA" id="ARBA00022694"/>
    </source>
</evidence>
<dbReference type="Pfam" id="PF10396">
    <property type="entry name" value="TrmE_N"/>
    <property type="match status" value="1"/>
</dbReference>
<dbReference type="RefSeq" id="WP_068912634.1">
    <property type="nucleotide sequence ID" value="NZ_MBEW02000004.1"/>
</dbReference>
<proteinExistence type="inferred from homology"/>
<feature type="binding site" evidence="10">
    <location>
        <position position="86"/>
    </location>
    <ligand>
        <name>(6S)-5-formyl-5,6,7,8-tetrahydrofolate</name>
        <dbReference type="ChEBI" id="CHEBI:57457"/>
    </ligand>
</feature>
<dbReference type="GO" id="GO:0030488">
    <property type="term" value="P:tRNA methylation"/>
    <property type="evidence" value="ECO:0007669"/>
    <property type="project" value="TreeGrafter"/>
</dbReference>
<dbReference type="EMBL" id="MBEW02000004">
    <property type="protein sequence ID" value="RDY21814.1"/>
    <property type="molecule type" value="Genomic_DNA"/>
</dbReference>
<feature type="binding site" evidence="10">
    <location>
        <position position="23"/>
    </location>
    <ligand>
        <name>(6S)-5-formyl-5,6,7,8-tetrahydrofolate</name>
        <dbReference type="ChEBI" id="CHEBI:57457"/>
    </ligand>
</feature>
<feature type="binding site" evidence="10">
    <location>
        <begin position="275"/>
        <end position="278"/>
    </location>
    <ligand>
        <name>GTP</name>
        <dbReference type="ChEBI" id="CHEBI:37565"/>
    </ligand>
</feature>
<comment type="cofactor">
    <cofactor evidence="10">
        <name>K(+)</name>
        <dbReference type="ChEBI" id="CHEBI:29103"/>
    </cofactor>
    <text evidence="10">Binds 1 potassium ion per subunit.</text>
</comment>
<dbReference type="STRING" id="1871336.BBG48_02840"/>
<dbReference type="NCBIfam" id="TIGR00231">
    <property type="entry name" value="small_GTP"/>
    <property type="match status" value="1"/>
</dbReference>
<feature type="binding site" evidence="10">
    <location>
        <position position="235"/>
    </location>
    <ligand>
        <name>Mg(2+)</name>
        <dbReference type="ChEBI" id="CHEBI:18420"/>
    </ligand>
</feature>
<dbReference type="CDD" id="cd14858">
    <property type="entry name" value="TrmE_N"/>
    <property type="match status" value="1"/>
</dbReference>
<dbReference type="GO" id="GO:0005829">
    <property type="term" value="C:cytosol"/>
    <property type="evidence" value="ECO:0007669"/>
    <property type="project" value="TreeGrafter"/>
</dbReference>
<reference evidence="13 14" key="1">
    <citation type="journal article" date="2016" name="Genome Announc.">
        <title>Draft Genome Sequence of Criibacterium bergeronii gen. nov., sp. nov., Strain CCRI-22567T, Isolated from a Vaginal Sample from a Woman with Bacterial Vaginosis.</title>
        <authorList>
            <person name="Maheux A.F."/>
            <person name="Berube E."/>
            <person name="Boudreau D.K."/>
            <person name="Raymond F."/>
            <person name="Corbeil J."/>
            <person name="Roy P.H."/>
            <person name="Boissinot M."/>
            <person name="Omar R.F."/>
        </authorList>
    </citation>
    <scope>NUCLEOTIDE SEQUENCE [LARGE SCALE GENOMIC DNA]</scope>
    <source>
        <strain evidence="13 14">CCRI-22567</strain>
    </source>
</reference>
<comment type="caution">
    <text evidence="10">Lacks conserved residue(s) required for the propagation of feature annotation.</text>
</comment>
<evidence type="ECO:0000313" key="13">
    <source>
        <dbReference type="EMBL" id="RDY21814.1"/>
    </source>
</evidence>
<dbReference type="CDD" id="cd04164">
    <property type="entry name" value="trmE"/>
    <property type="match status" value="1"/>
</dbReference>
<dbReference type="SUPFAM" id="SSF52540">
    <property type="entry name" value="P-loop containing nucleoside triphosphate hydrolases"/>
    <property type="match status" value="1"/>
</dbReference>
<feature type="binding site" evidence="10">
    <location>
        <position position="250"/>
    </location>
    <ligand>
        <name>K(+)</name>
        <dbReference type="ChEBI" id="CHEBI:29103"/>
    </ligand>
</feature>
<keyword evidence="4 10" id="KW-0479">Metal-binding</keyword>
<dbReference type="InterPro" id="IPR004520">
    <property type="entry name" value="GTPase_MnmE"/>
</dbReference>
<dbReference type="Gene3D" id="3.30.1360.120">
    <property type="entry name" value="Probable tRNA modification gtpase trme, domain 1"/>
    <property type="match status" value="1"/>
</dbReference>
<feature type="binding site" evidence="10">
    <location>
        <position position="460"/>
    </location>
    <ligand>
        <name>(6S)-5-formyl-5,6,7,8-tetrahydrofolate</name>
        <dbReference type="ChEBI" id="CHEBI:57457"/>
    </ligand>
</feature>
<comment type="caution">
    <text evidence="13">The sequence shown here is derived from an EMBL/GenBank/DDBJ whole genome shotgun (WGS) entry which is preliminary data.</text>
</comment>
<evidence type="ECO:0000256" key="2">
    <source>
        <dbReference type="ARBA" id="ARBA00022490"/>
    </source>
</evidence>
<dbReference type="InterPro" id="IPR027417">
    <property type="entry name" value="P-loop_NTPase"/>
</dbReference>
<dbReference type="FunFam" id="3.40.50.300:FF:000494">
    <property type="entry name" value="tRNA modification GTPase MnmE"/>
    <property type="match status" value="1"/>
</dbReference>
<evidence type="ECO:0000256" key="4">
    <source>
        <dbReference type="ARBA" id="ARBA00022723"/>
    </source>
</evidence>
<dbReference type="PRINTS" id="PR00326">
    <property type="entry name" value="GTP1OBG"/>
</dbReference>
<keyword evidence="6 10" id="KW-0378">Hydrolase</keyword>
<comment type="function">
    <text evidence="10">Exhibits a very high intrinsic GTPase hydrolysis rate. Involved in the addition of a carboxymethylaminomethyl (cmnm) group at the wobble position (U34) of certain tRNAs, forming tRNA-cmnm(5)s(2)U34.</text>
</comment>
<dbReference type="NCBIfam" id="TIGR00450">
    <property type="entry name" value="mnmE_trmE_thdF"/>
    <property type="match status" value="1"/>
</dbReference>
<evidence type="ECO:0000256" key="7">
    <source>
        <dbReference type="ARBA" id="ARBA00022842"/>
    </source>
</evidence>
<comment type="subunit">
    <text evidence="10">Homodimer. Heterotetramer of two MnmE and two MnmG subunits.</text>
</comment>
<gene>
    <name evidence="10" type="primary">mnmE</name>
    <name evidence="10" type="synonym">trmE</name>
    <name evidence="13" type="ORF">BBG48_003005</name>
</gene>
<name>A0A371IMW0_9FIRM</name>
<keyword evidence="2 10" id="KW-0963">Cytoplasm</keyword>
<dbReference type="InterPro" id="IPR006073">
    <property type="entry name" value="GTP-bd"/>
</dbReference>
<protein>
    <recommendedName>
        <fullName evidence="10">tRNA modification GTPase MnmE</fullName>
        <ecNumber evidence="10">3.6.-.-</ecNumber>
    </recommendedName>
</protein>
<keyword evidence="5 10" id="KW-0547">Nucleotide-binding</keyword>
<evidence type="ECO:0000256" key="1">
    <source>
        <dbReference type="ARBA" id="ARBA00011043"/>
    </source>
</evidence>
<dbReference type="Pfam" id="PF12631">
    <property type="entry name" value="MnmE_helical"/>
    <property type="match status" value="1"/>
</dbReference>
<dbReference type="InterPro" id="IPR027368">
    <property type="entry name" value="MnmE_dom2"/>
</dbReference>
<evidence type="ECO:0000256" key="5">
    <source>
        <dbReference type="ARBA" id="ARBA00022741"/>
    </source>
</evidence>
<keyword evidence="3 10" id="KW-0819">tRNA processing</keyword>
<sequence>MQITDTIVAPATATGKSSVSIIRISGADALNIAKQIFVPKTEGKKIQDSKRTLIYGHIVEDGQIVDEVLLSYMKAPHTFTCEDIIEINCHGGNKSTEKIISLVLSKGARVAEKGEFTKRAFLNGRIDLSQAESVMDIINAKTSKSFENAQKQLSGKLGKTVDEMYKKIEMSLAQITVAIDFPDEIDEEVTKKELITDLEEIISNLTKIKATFKSGKILTDGINIAIVGKPNVGKSSLLNELLEENRAIVTDVAGTTRDVITESLDINGLIVNIMDTAGIRETEDTVEKIGIERSISSIENSDMALFMVDASSALEKEDMELYSRVKDKEHIVIINKTDLDNKLYLEDILKNEDSKNIIYVSVKNKQGIENIKNRIYEQALSYETGDSVDSVIITNARHDSLLAKTIKSLQDAKTALEGLVPFEILETDYYDALQYLGEITGKSVTENLLDTVFDKFCIGK</sequence>
<comment type="subcellular location">
    <subcellularLocation>
        <location evidence="10">Cytoplasm</location>
    </subcellularLocation>
</comment>
<dbReference type="InterPro" id="IPR025867">
    <property type="entry name" value="MnmE_helical"/>
</dbReference>
<evidence type="ECO:0000313" key="14">
    <source>
        <dbReference type="Proteomes" id="UP000093352"/>
    </source>
</evidence>
<evidence type="ECO:0000256" key="11">
    <source>
        <dbReference type="RuleBase" id="RU003313"/>
    </source>
</evidence>
<feature type="binding site" evidence="10">
    <location>
        <begin position="250"/>
        <end position="256"/>
    </location>
    <ligand>
        <name>GTP</name>
        <dbReference type="ChEBI" id="CHEBI:37565"/>
    </ligand>
</feature>
<dbReference type="EC" id="3.6.-.-" evidence="10"/>
<dbReference type="HAMAP" id="MF_00379">
    <property type="entry name" value="GTPase_MnmE"/>
    <property type="match status" value="1"/>
</dbReference>
<keyword evidence="8 10" id="KW-0630">Potassium</keyword>
<feature type="binding site" evidence="10">
    <location>
        <position position="125"/>
    </location>
    <ligand>
        <name>(6S)-5-formyl-5,6,7,8-tetrahydrofolate</name>
        <dbReference type="ChEBI" id="CHEBI:57457"/>
    </ligand>
</feature>
<dbReference type="GO" id="GO:0002098">
    <property type="term" value="P:tRNA wobble uridine modification"/>
    <property type="evidence" value="ECO:0007669"/>
    <property type="project" value="TreeGrafter"/>
</dbReference>
<dbReference type="Gene3D" id="3.40.50.300">
    <property type="entry name" value="P-loop containing nucleotide triphosphate hydrolases"/>
    <property type="match status" value="1"/>
</dbReference>
<dbReference type="PANTHER" id="PTHR42714:SF2">
    <property type="entry name" value="TRNA MODIFICATION GTPASE GTPBP3, MITOCHONDRIAL"/>
    <property type="match status" value="1"/>
</dbReference>
<dbReference type="Proteomes" id="UP000093352">
    <property type="component" value="Unassembled WGS sequence"/>
</dbReference>
<comment type="similarity">
    <text evidence="1 10 11">Belongs to the TRAFAC class TrmE-Era-EngA-EngB-Septin-like GTPase superfamily. TrmE GTPase family.</text>
</comment>
<keyword evidence="9 10" id="KW-0342">GTP-binding</keyword>
<dbReference type="NCBIfam" id="NF003661">
    <property type="entry name" value="PRK05291.1-3"/>
    <property type="match status" value="1"/>
</dbReference>
<feature type="binding site" evidence="10">
    <location>
        <begin position="231"/>
        <end position="236"/>
    </location>
    <ligand>
        <name>GTP</name>
        <dbReference type="ChEBI" id="CHEBI:37565"/>
    </ligand>
</feature>
<dbReference type="GO" id="GO:0005525">
    <property type="term" value="F:GTP binding"/>
    <property type="evidence" value="ECO:0007669"/>
    <property type="project" value="UniProtKB-UniRule"/>
</dbReference>
<dbReference type="Gene3D" id="1.20.120.430">
    <property type="entry name" value="tRNA modification GTPase MnmE domain 2"/>
    <property type="match status" value="1"/>
</dbReference>
<feature type="binding site" evidence="10">
    <location>
        <position position="256"/>
    </location>
    <ligand>
        <name>Mg(2+)</name>
        <dbReference type="ChEBI" id="CHEBI:18420"/>
    </ligand>
</feature>
<dbReference type="Pfam" id="PF01926">
    <property type="entry name" value="MMR_HSR1"/>
    <property type="match status" value="1"/>
</dbReference>
<organism evidence="13 14">
    <name type="scientific">Criibacterium bergeronii</name>
    <dbReference type="NCBI Taxonomy" id="1871336"/>
    <lineage>
        <taxon>Bacteria</taxon>
        <taxon>Bacillati</taxon>
        <taxon>Bacillota</taxon>
        <taxon>Clostridia</taxon>
        <taxon>Peptostreptococcales</taxon>
        <taxon>Filifactoraceae</taxon>
        <taxon>Criibacterium</taxon>
    </lineage>
</organism>
<dbReference type="GO" id="GO:0042802">
    <property type="term" value="F:identical protein binding"/>
    <property type="evidence" value="ECO:0007669"/>
    <property type="project" value="UniProtKB-ARBA"/>
</dbReference>
<dbReference type="InterPro" id="IPR027266">
    <property type="entry name" value="TrmE/GcvT-like"/>
</dbReference>